<dbReference type="GeneID" id="10323070"/>
<gene>
    <name evidence="1" type="ORF">Acj133p083</name>
</gene>
<reference evidence="1 2" key="1">
    <citation type="journal article" date="2010" name="Virol. J.">
        <title>Genomes of the T4-related bacteriophages as windows on microbial genome evolution.</title>
        <authorList>
            <person name="Petrov V.M."/>
            <person name="Ratnayaka S."/>
            <person name="Nolan J.M."/>
            <person name="Miller E.S."/>
            <person name="Karam J.D."/>
        </authorList>
    </citation>
    <scope>NUCLEOTIDE SEQUENCE [LARGE SCALE GENOMIC DNA]</scope>
    <source>
        <strain evidence="1">Acj133</strain>
    </source>
</reference>
<evidence type="ECO:0000313" key="2">
    <source>
        <dbReference type="Proteomes" id="UP000000330"/>
    </source>
</evidence>
<protein>
    <submittedName>
        <fullName evidence="1">Uncharacterized protein</fullName>
    </submittedName>
</protein>
<evidence type="ECO:0000313" key="1">
    <source>
        <dbReference type="EMBL" id="AAT38490.2"/>
    </source>
</evidence>
<name>Q6J2P3_9CAUD</name>
<sequence>MHQFNIMVGPMIIQPGLDGFVVELHPVIDQALNTMPNHRGTIDDIVRNLKVSLDVQCPNGGPELVTMVATDSLLTDQALNRPFKVLTAFFGVQI</sequence>
<proteinExistence type="predicted"/>
<keyword evidence="2" id="KW-1185">Reference proteome</keyword>
<dbReference type="KEGG" id="vg:10323070"/>
<dbReference type="EMBL" id="HM114315">
    <property type="protein sequence ID" value="AAT38490.2"/>
    <property type="molecule type" value="Genomic_DNA"/>
</dbReference>
<dbReference type="RefSeq" id="YP_004300664.1">
    <property type="nucleotide sequence ID" value="NC_015250.1"/>
</dbReference>
<dbReference type="Proteomes" id="UP000000330">
    <property type="component" value="Segment"/>
</dbReference>
<organism evidence="1 2">
    <name type="scientific">Acinetobacter phage 133</name>
    <dbReference type="NCBI Taxonomy" id="2919552"/>
    <lineage>
        <taxon>Viruses</taxon>
        <taxon>Duplodnaviria</taxon>
        <taxon>Heunggongvirae</taxon>
        <taxon>Uroviricota</taxon>
        <taxon>Caudoviricetes</taxon>
        <taxon>Pantevenvirales</taxon>
        <taxon>Straboviridae</taxon>
        <taxon>Tevenvirinae</taxon>
        <taxon>Centumtrigintavirus</taxon>
        <taxon>Centumtrigintavirus cv133</taxon>
        <taxon>Acinetobacter virus 133</taxon>
    </lineage>
</organism>
<accession>Q6J2P3</accession>